<dbReference type="Proteomes" id="UP001642409">
    <property type="component" value="Unassembled WGS sequence"/>
</dbReference>
<keyword evidence="1" id="KW-1133">Transmembrane helix</keyword>
<organism evidence="2">
    <name type="scientific">Hexamita inflata</name>
    <dbReference type="NCBI Taxonomy" id="28002"/>
    <lineage>
        <taxon>Eukaryota</taxon>
        <taxon>Metamonada</taxon>
        <taxon>Diplomonadida</taxon>
        <taxon>Hexamitidae</taxon>
        <taxon>Hexamitinae</taxon>
        <taxon>Hexamita</taxon>
    </lineage>
</organism>
<feature type="transmembrane region" description="Helical" evidence="1">
    <location>
        <begin position="113"/>
        <end position="134"/>
    </location>
</feature>
<proteinExistence type="predicted"/>
<evidence type="ECO:0000313" key="2">
    <source>
        <dbReference type="EMBL" id="CAI9930939.1"/>
    </source>
</evidence>
<keyword evidence="4" id="KW-1185">Reference proteome</keyword>
<evidence type="ECO:0000313" key="4">
    <source>
        <dbReference type="Proteomes" id="UP001642409"/>
    </source>
</evidence>
<reference evidence="3 4" key="2">
    <citation type="submission" date="2024-07" db="EMBL/GenBank/DDBJ databases">
        <authorList>
            <person name="Akdeniz Z."/>
        </authorList>
    </citation>
    <scope>NUCLEOTIDE SEQUENCE [LARGE SCALE GENOMIC DNA]</scope>
</reference>
<sequence length="137" mass="16092">MYVSYNQFTTFQKIIKQTYLCQVSKPNHLNAHSGAFWTCYFLLYPAISQIVNFKGTLNSVPFVNPVTHQDLKRELPFSNLNSSLCARPFDALWPVLERLFDDYFHAHDMSINVIHGFFSLYFIYILTISMDYCLQKK</sequence>
<dbReference type="AlphaFoldDB" id="A0AA86TW17"/>
<reference evidence="2" key="1">
    <citation type="submission" date="2023-06" db="EMBL/GenBank/DDBJ databases">
        <authorList>
            <person name="Kurt Z."/>
        </authorList>
    </citation>
    <scope>NUCLEOTIDE SEQUENCE</scope>
</reference>
<dbReference type="EMBL" id="CATOUU010000467">
    <property type="protein sequence ID" value="CAI9930939.1"/>
    <property type="molecule type" value="Genomic_DNA"/>
</dbReference>
<evidence type="ECO:0000313" key="3">
    <source>
        <dbReference type="EMBL" id="CAL6112176.1"/>
    </source>
</evidence>
<gene>
    <name evidence="2" type="ORF">HINF_LOCUS18584</name>
    <name evidence="3" type="ORF">HINF_LOCUS76915</name>
</gene>
<dbReference type="EMBL" id="CAXDID020000733">
    <property type="protein sequence ID" value="CAL6112176.1"/>
    <property type="molecule type" value="Genomic_DNA"/>
</dbReference>
<name>A0AA86TW17_9EUKA</name>
<evidence type="ECO:0000256" key="1">
    <source>
        <dbReference type="SAM" id="Phobius"/>
    </source>
</evidence>
<comment type="caution">
    <text evidence="2">The sequence shown here is derived from an EMBL/GenBank/DDBJ whole genome shotgun (WGS) entry which is preliminary data.</text>
</comment>
<protein>
    <submittedName>
        <fullName evidence="3">Hypothetical_protein</fullName>
    </submittedName>
</protein>
<accession>A0AA86TW17</accession>
<keyword evidence="1" id="KW-0472">Membrane</keyword>
<keyword evidence="1" id="KW-0812">Transmembrane</keyword>